<feature type="transmembrane region" description="Helical" evidence="6">
    <location>
        <begin position="105"/>
        <end position="123"/>
    </location>
</feature>
<dbReference type="InterPro" id="IPR006634">
    <property type="entry name" value="TLC-dom"/>
</dbReference>
<dbReference type="GeneID" id="11500936"/>
<feature type="transmembrane region" description="Helical" evidence="6">
    <location>
        <begin position="23"/>
        <end position="44"/>
    </location>
</feature>
<keyword evidence="4 5" id="KW-0472">Membrane</keyword>
<dbReference type="RefSeq" id="XP_003683141.1">
    <property type="nucleotide sequence ID" value="XM_003683093.1"/>
</dbReference>
<evidence type="ECO:0000256" key="1">
    <source>
        <dbReference type="ARBA" id="ARBA00004141"/>
    </source>
</evidence>
<accession>G8ZZ86</accession>
<evidence type="ECO:0000259" key="7">
    <source>
        <dbReference type="PROSITE" id="PS50922"/>
    </source>
</evidence>
<dbReference type="PROSITE" id="PS50922">
    <property type="entry name" value="TLC"/>
    <property type="match status" value="1"/>
</dbReference>
<dbReference type="PANTHER" id="PTHR13439:SF0">
    <property type="entry name" value="TOPOISOMERASE I DAMAGE AFFECTED PROTEIN 4"/>
    <property type="match status" value="1"/>
</dbReference>
<dbReference type="OrthoDB" id="10266980at2759"/>
<dbReference type="EMBL" id="HE616749">
    <property type="protein sequence ID" value="CCE93930.1"/>
    <property type="molecule type" value="Genomic_DNA"/>
</dbReference>
<reference evidence="8 9" key="1">
    <citation type="journal article" date="2011" name="Proc. Natl. Acad. Sci. U.S.A.">
        <title>Evolutionary erosion of yeast sex chromosomes by mating-type switching accidents.</title>
        <authorList>
            <person name="Gordon J.L."/>
            <person name="Armisen D."/>
            <person name="Proux-Wera E."/>
            <person name="Oheigeartaigh S.S."/>
            <person name="Byrne K.P."/>
            <person name="Wolfe K.H."/>
        </authorList>
    </citation>
    <scope>NUCLEOTIDE SEQUENCE [LARGE SCALE GENOMIC DNA]</scope>
    <source>
        <strain evidence="9">ATCC 10662 / CBS 1146 / NBRC 0425 / NCYC 2629 / NRRL Y-866</strain>
    </source>
</reference>
<feature type="transmembrane region" description="Helical" evidence="6">
    <location>
        <begin position="199"/>
        <end position="221"/>
    </location>
</feature>
<keyword evidence="9" id="KW-1185">Reference proteome</keyword>
<feature type="transmembrane region" description="Helical" evidence="6">
    <location>
        <begin position="233"/>
        <end position="254"/>
    </location>
</feature>
<name>G8ZZ86_TORDE</name>
<evidence type="ECO:0000256" key="2">
    <source>
        <dbReference type="ARBA" id="ARBA00022692"/>
    </source>
</evidence>
<dbReference type="GO" id="GO:0055088">
    <property type="term" value="P:lipid homeostasis"/>
    <property type="evidence" value="ECO:0007669"/>
    <property type="project" value="TreeGrafter"/>
</dbReference>
<feature type="transmembrane region" description="Helical" evidence="6">
    <location>
        <begin position="73"/>
        <end position="93"/>
    </location>
</feature>
<dbReference type="GO" id="GO:0005783">
    <property type="term" value="C:endoplasmic reticulum"/>
    <property type="evidence" value="ECO:0007669"/>
    <property type="project" value="TreeGrafter"/>
</dbReference>
<proteinExistence type="predicted"/>
<feature type="domain" description="TLC" evidence="7">
    <location>
        <begin position="64"/>
        <end position="266"/>
    </location>
</feature>
<dbReference type="PANTHER" id="PTHR13439">
    <property type="entry name" value="CT120 PROTEIN"/>
    <property type="match status" value="1"/>
</dbReference>
<evidence type="ECO:0000256" key="3">
    <source>
        <dbReference type="ARBA" id="ARBA00022989"/>
    </source>
</evidence>
<comment type="subcellular location">
    <subcellularLocation>
        <location evidence="1">Membrane</location>
        <topology evidence="1">Multi-pass membrane protein</topology>
    </subcellularLocation>
</comment>
<keyword evidence="3 6" id="KW-1133">Transmembrane helix</keyword>
<dbReference type="SMART" id="SM00724">
    <property type="entry name" value="TLC"/>
    <property type="match status" value="1"/>
</dbReference>
<evidence type="ECO:0000313" key="8">
    <source>
        <dbReference type="EMBL" id="CCE93930.1"/>
    </source>
</evidence>
<dbReference type="FunCoup" id="G8ZZ86">
    <property type="interactions" value="105"/>
</dbReference>
<organism evidence="8 9">
    <name type="scientific">Torulaspora delbrueckii</name>
    <name type="common">Yeast</name>
    <name type="synonym">Candida colliculosa</name>
    <dbReference type="NCBI Taxonomy" id="4950"/>
    <lineage>
        <taxon>Eukaryota</taxon>
        <taxon>Fungi</taxon>
        <taxon>Dikarya</taxon>
        <taxon>Ascomycota</taxon>
        <taxon>Saccharomycotina</taxon>
        <taxon>Saccharomycetes</taxon>
        <taxon>Saccharomycetales</taxon>
        <taxon>Saccharomycetaceae</taxon>
        <taxon>Torulaspora</taxon>
    </lineage>
</organism>
<dbReference type="KEGG" id="tdl:TDEL_0H00710"/>
<evidence type="ECO:0000256" key="5">
    <source>
        <dbReference type="PROSITE-ProRule" id="PRU00205"/>
    </source>
</evidence>
<dbReference type="Proteomes" id="UP000005627">
    <property type="component" value="Chromosome 8"/>
</dbReference>
<dbReference type="AlphaFoldDB" id="G8ZZ86"/>
<dbReference type="InParanoid" id="G8ZZ86"/>
<evidence type="ECO:0000313" key="9">
    <source>
        <dbReference type="Proteomes" id="UP000005627"/>
    </source>
</evidence>
<sequence length="275" mass="31647">MKFLVEEDPFLRFSLFSGSDNLYLLHAHEILGAFVFYQLIYAYFAPWFNRLVFRGGYTSIGDRKTKINFDIHTVSNVQCVITFWSIAPTLLLPMNLSVVSYQNDLASMASALAVGYFLWDLFICMRYYSLYGFEFLAHALSSLYVFTLGLKPFCQSWIGKFLLFEASTPFVNNNWFIAQLSKSSSKSIVPEWFNIVNGVLLLGTFFSVRILWGFIAISILLCQMWKERHEIPLAQSGILLLLNVLLNTLNLFWFNKMLRLAKKMVSRSSASAKNM</sequence>
<gene>
    <name evidence="8" type="primary">TDEL0H00710</name>
    <name evidence="8" type="ORF">TDEL_0H00710</name>
</gene>
<dbReference type="Pfam" id="PF03798">
    <property type="entry name" value="TRAM_LAG1_CLN8"/>
    <property type="match status" value="1"/>
</dbReference>
<evidence type="ECO:0000256" key="6">
    <source>
        <dbReference type="SAM" id="Phobius"/>
    </source>
</evidence>
<keyword evidence="2 5" id="KW-0812">Transmembrane</keyword>
<dbReference type="InterPro" id="IPR050846">
    <property type="entry name" value="TLCD"/>
</dbReference>
<evidence type="ECO:0000256" key="4">
    <source>
        <dbReference type="ARBA" id="ARBA00023136"/>
    </source>
</evidence>
<dbReference type="GO" id="GO:0016020">
    <property type="term" value="C:membrane"/>
    <property type="evidence" value="ECO:0007669"/>
    <property type="project" value="UniProtKB-SubCell"/>
</dbReference>
<dbReference type="HOGENOM" id="CLU_034597_0_1_1"/>
<protein>
    <recommendedName>
        <fullName evidence="7">TLC domain-containing protein</fullName>
    </recommendedName>
</protein>
<dbReference type="eggNOG" id="KOG4561">
    <property type="taxonomic scope" value="Eukaryota"/>
</dbReference>